<accession>A0A1B6G6H2</accession>
<dbReference type="GO" id="GO:0046872">
    <property type="term" value="F:metal ion binding"/>
    <property type="evidence" value="ECO:0007669"/>
    <property type="project" value="UniProtKB-KW"/>
</dbReference>
<evidence type="ECO:0000256" key="1">
    <source>
        <dbReference type="ARBA" id="ARBA00001946"/>
    </source>
</evidence>
<dbReference type="PANTHER" id="PTHR21404:SF3">
    <property type="entry name" value="SMALL RNA 2'-O-METHYLTRANSFERASE"/>
    <property type="match status" value="1"/>
</dbReference>
<dbReference type="GO" id="GO:0030422">
    <property type="term" value="P:siRNA processing"/>
    <property type="evidence" value="ECO:0007669"/>
    <property type="project" value="TreeGrafter"/>
</dbReference>
<feature type="region of interest" description="Disordered" evidence="13">
    <location>
        <begin position="763"/>
        <end position="786"/>
    </location>
</feature>
<sequence>MIVTFHLVVYFAYRFWDNYISGLFSNDDDITNTNQNSGVASSALLNSGRIETDPVTVSSTNRSNPNTTDQNETSGNDPDRIRQVREGDGDLQLTKEEIVFEDESSITLDSEPMFVCKQSEESGMTFIPPVYTQRYMVVENILKKPCWAESVKKVVDFGCAELTFESRHLKKLFGIEEIIAVDINESQLSYYSCKVGPSPVDYLSPRPSPLTVRVYCGSVAHTNQVLNNCDAVIAIELIEHLYPGDLEHLPFTIFGYIRPKIAMFTTPNADFNVLFPNFTGFRHADHKFEWSRQQFEDWCNNLVLRYPDYSVAFQGVGPGPTGTEDLGCCSQMATFIKVYNSPPCEENELHIQDGEYTLVREYEHPFYVDNRTLEEKLRDDAVNFINRFCSLSRQFDEERISEIPLKTIMERIRCLHREKLKRVLAKDNWEIKTNSNGYEVVILPDSENEDEMESLPDYNEDPVESGQYCDVDCDNTLTDEVNWDCDQIDSKVETNISTNGNSICLLPHDDWTDNPSNNASVSSINNTQLGQTISSDNLDLSFEEKMCSKQNTIVPGESVVDNTYESSDKEDAVEKDMDLDFSVYETPYNVRTFIQKSDCELFNPSNQSLYHEDSDSCRKALSFMTPSCKECDLNNSEPLSDSANGCARTDSFCCISNVSSPLDISTYATPCCSQLHRTFITKCLSLQQISAQEAESSLRENGFIGEQKDKVSKSMEGFKTQESCDMHETCSNASKVVDSGYPDSYSEHNMDMDLTPEQFDDIETESEGNDVSSRSLSPPPPPPGPQILRLVDDVQNGDVANNNRDGEGNNVVADMEEELLEFEAQIEEGNNELPNLAGVDYAVDQELQLCHRESNSPVLKQDSSDKSCNSSEVETEKDVPHCSLEVQKSPNCEVLENKVLLP</sequence>
<evidence type="ECO:0000256" key="2">
    <source>
        <dbReference type="ARBA" id="ARBA00009026"/>
    </source>
</evidence>
<evidence type="ECO:0000256" key="13">
    <source>
        <dbReference type="SAM" id="MobiDB-lite"/>
    </source>
</evidence>
<dbReference type="AlphaFoldDB" id="A0A1B6G6H2"/>
<keyword evidence="4" id="KW-0489">Methyltransferase</keyword>
<comment type="similarity">
    <text evidence="2">Belongs to the methyltransferase superfamily. HEN1 family.</text>
</comment>
<feature type="non-terminal residue" evidence="14">
    <location>
        <position position="902"/>
    </location>
</feature>
<dbReference type="GO" id="GO:0005737">
    <property type="term" value="C:cytoplasm"/>
    <property type="evidence" value="ECO:0007669"/>
    <property type="project" value="TreeGrafter"/>
</dbReference>
<organism evidence="14">
    <name type="scientific">Cuerna arida</name>
    <dbReference type="NCBI Taxonomy" id="1464854"/>
    <lineage>
        <taxon>Eukaryota</taxon>
        <taxon>Metazoa</taxon>
        <taxon>Ecdysozoa</taxon>
        <taxon>Arthropoda</taxon>
        <taxon>Hexapoda</taxon>
        <taxon>Insecta</taxon>
        <taxon>Pterygota</taxon>
        <taxon>Neoptera</taxon>
        <taxon>Paraneoptera</taxon>
        <taxon>Hemiptera</taxon>
        <taxon>Auchenorrhyncha</taxon>
        <taxon>Membracoidea</taxon>
        <taxon>Cicadellidae</taxon>
        <taxon>Cicadellinae</taxon>
        <taxon>Proconiini</taxon>
        <taxon>Cuerna</taxon>
    </lineage>
</organism>
<dbReference type="GO" id="GO:0001510">
    <property type="term" value="P:RNA methylation"/>
    <property type="evidence" value="ECO:0007669"/>
    <property type="project" value="InterPro"/>
</dbReference>
<dbReference type="GO" id="GO:0005634">
    <property type="term" value="C:nucleus"/>
    <property type="evidence" value="ECO:0007669"/>
    <property type="project" value="TreeGrafter"/>
</dbReference>
<dbReference type="PANTHER" id="PTHR21404">
    <property type="entry name" value="HEN1"/>
    <property type="match status" value="1"/>
</dbReference>
<comment type="cofactor">
    <cofactor evidence="1">
        <name>Mg(2+)</name>
        <dbReference type="ChEBI" id="CHEBI:18420"/>
    </cofactor>
</comment>
<dbReference type="EC" id="2.1.1.386" evidence="11"/>
<gene>
    <name evidence="14" type="ORF">g.33155</name>
</gene>
<dbReference type="GO" id="GO:0003723">
    <property type="term" value="F:RNA binding"/>
    <property type="evidence" value="ECO:0007669"/>
    <property type="project" value="UniProtKB-KW"/>
</dbReference>
<dbReference type="SUPFAM" id="SSF53335">
    <property type="entry name" value="S-adenosyl-L-methionine-dependent methyltransferases"/>
    <property type="match status" value="1"/>
</dbReference>
<dbReference type="Gene3D" id="3.40.50.150">
    <property type="entry name" value="Vaccinia Virus protein VP39"/>
    <property type="match status" value="1"/>
</dbReference>
<keyword evidence="8" id="KW-0460">Magnesium</keyword>
<protein>
    <recommendedName>
        <fullName evidence="3">Small RNA 2'-O-methyltransferase</fullName>
        <ecNumber evidence="11">2.1.1.386</ecNumber>
    </recommendedName>
</protein>
<evidence type="ECO:0000256" key="5">
    <source>
        <dbReference type="ARBA" id="ARBA00022679"/>
    </source>
</evidence>
<keyword evidence="5" id="KW-0808">Transferase</keyword>
<keyword evidence="6" id="KW-0949">S-adenosyl-L-methionine</keyword>
<proteinExistence type="inferred from homology"/>
<feature type="compositionally biased region" description="Polar residues" evidence="13">
    <location>
        <begin position="55"/>
        <end position="76"/>
    </location>
</feature>
<keyword evidence="10" id="KW-0943">RNA-mediated gene silencing</keyword>
<evidence type="ECO:0000256" key="6">
    <source>
        <dbReference type="ARBA" id="ARBA00022691"/>
    </source>
</evidence>
<dbReference type="InterPro" id="IPR026610">
    <property type="entry name" value="Hen1"/>
</dbReference>
<feature type="region of interest" description="Disordered" evidence="13">
    <location>
        <begin position="855"/>
        <end position="882"/>
    </location>
</feature>
<evidence type="ECO:0000256" key="9">
    <source>
        <dbReference type="ARBA" id="ARBA00022884"/>
    </source>
</evidence>
<keyword evidence="9" id="KW-0694">RNA-binding</keyword>
<comment type="catalytic activity">
    <reaction evidence="12">
        <text>small RNA 3'-end nucleotide + S-adenosyl-L-methionine = small RNA 3'-end 2'-O-methylnucleotide + S-adenosyl-L-homocysteine + H(+)</text>
        <dbReference type="Rhea" id="RHEA:37887"/>
        <dbReference type="Rhea" id="RHEA-COMP:10415"/>
        <dbReference type="Rhea" id="RHEA-COMP:10416"/>
        <dbReference type="ChEBI" id="CHEBI:15378"/>
        <dbReference type="ChEBI" id="CHEBI:57856"/>
        <dbReference type="ChEBI" id="CHEBI:59789"/>
        <dbReference type="ChEBI" id="CHEBI:74896"/>
        <dbReference type="ChEBI" id="CHEBI:74898"/>
        <dbReference type="EC" id="2.1.1.386"/>
    </reaction>
</comment>
<evidence type="ECO:0000256" key="10">
    <source>
        <dbReference type="ARBA" id="ARBA00023158"/>
    </source>
</evidence>
<evidence type="ECO:0000256" key="11">
    <source>
        <dbReference type="ARBA" id="ARBA00035025"/>
    </source>
</evidence>
<evidence type="ECO:0000256" key="8">
    <source>
        <dbReference type="ARBA" id="ARBA00022842"/>
    </source>
</evidence>
<evidence type="ECO:0000256" key="7">
    <source>
        <dbReference type="ARBA" id="ARBA00022723"/>
    </source>
</evidence>
<dbReference type="InterPro" id="IPR029063">
    <property type="entry name" value="SAM-dependent_MTases_sf"/>
</dbReference>
<evidence type="ECO:0000256" key="3">
    <source>
        <dbReference type="ARBA" id="ARBA00021330"/>
    </source>
</evidence>
<dbReference type="GO" id="GO:0034587">
    <property type="term" value="P:piRNA processing"/>
    <property type="evidence" value="ECO:0007669"/>
    <property type="project" value="TreeGrafter"/>
</dbReference>
<evidence type="ECO:0000256" key="4">
    <source>
        <dbReference type="ARBA" id="ARBA00022603"/>
    </source>
</evidence>
<keyword evidence="7" id="KW-0479">Metal-binding</keyword>
<evidence type="ECO:0000256" key="12">
    <source>
        <dbReference type="ARBA" id="ARBA00048418"/>
    </source>
</evidence>
<feature type="region of interest" description="Disordered" evidence="13">
    <location>
        <begin position="53"/>
        <end position="83"/>
    </location>
</feature>
<dbReference type="GO" id="GO:0090486">
    <property type="term" value="F:small RNA 2'-O-methyltransferase activity"/>
    <property type="evidence" value="ECO:0007669"/>
    <property type="project" value="UniProtKB-EC"/>
</dbReference>
<name>A0A1B6G6H2_9HEMI</name>
<reference evidence="14" key="1">
    <citation type="submission" date="2015-11" db="EMBL/GenBank/DDBJ databases">
        <title>De novo transcriptome assembly of four potential Pierce s Disease insect vectors from Arizona vineyards.</title>
        <authorList>
            <person name="Tassone E.E."/>
        </authorList>
    </citation>
    <scope>NUCLEOTIDE SEQUENCE</scope>
</reference>
<dbReference type="EMBL" id="GECZ01011745">
    <property type="protein sequence ID" value="JAS58024.1"/>
    <property type="molecule type" value="Transcribed_RNA"/>
</dbReference>
<evidence type="ECO:0000313" key="14">
    <source>
        <dbReference type="EMBL" id="JAS58024.1"/>
    </source>
</evidence>